<dbReference type="EMBL" id="PHEX01000029">
    <property type="protein sequence ID" value="PKQ28176.1"/>
    <property type="molecule type" value="Genomic_DNA"/>
</dbReference>
<dbReference type="EC" id="6.2.1.30" evidence="9 12"/>
<dbReference type="InterPro" id="IPR028154">
    <property type="entry name" value="AMP-dep_Lig_C"/>
</dbReference>
<evidence type="ECO:0000256" key="8">
    <source>
        <dbReference type="ARBA" id="ARBA00061566"/>
    </source>
</evidence>
<gene>
    <name evidence="15" type="ORF">CVT63_04210</name>
</gene>
<protein>
    <recommendedName>
        <fullName evidence="10 12">Phenylacetate-coenzyme A ligase</fullName>
        <ecNumber evidence="9 12">6.2.1.30</ecNumber>
    </recommendedName>
    <alternativeName>
        <fullName evidence="11 12">Phenylacetyl-CoA ligase</fullName>
    </alternativeName>
</protein>
<evidence type="ECO:0000256" key="6">
    <source>
        <dbReference type="ARBA" id="ARBA00050450"/>
    </source>
</evidence>
<evidence type="ECO:0000259" key="14">
    <source>
        <dbReference type="Pfam" id="PF14535"/>
    </source>
</evidence>
<evidence type="ECO:0000256" key="10">
    <source>
        <dbReference type="ARBA" id="ARBA00068695"/>
    </source>
</evidence>
<evidence type="ECO:0000256" key="12">
    <source>
        <dbReference type="PIRNR" id="PIRNR006444"/>
    </source>
</evidence>
<evidence type="ECO:0000313" key="15">
    <source>
        <dbReference type="EMBL" id="PKQ28176.1"/>
    </source>
</evidence>
<dbReference type="InterPro" id="IPR045851">
    <property type="entry name" value="AMP-bd_C_sf"/>
</dbReference>
<proteinExistence type="inferred from homology"/>
<keyword evidence="2" id="KW-0596">Phosphopantetheine</keyword>
<dbReference type="PANTHER" id="PTHR43439:SF2">
    <property type="entry name" value="ENZYME, PUTATIVE (JCVI)-RELATED"/>
    <property type="match status" value="1"/>
</dbReference>
<accession>A0A2N3G638</accession>
<evidence type="ECO:0000256" key="3">
    <source>
        <dbReference type="ARBA" id="ARBA00022553"/>
    </source>
</evidence>
<dbReference type="InterPro" id="IPR051414">
    <property type="entry name" value="Adenylate-forming_Reductase"/>
</dbReference>
<keyword evidence="4 12" id="KW-0436">Ligase</keyword>
<comment type="catalytic activity">
    <reaction evidence="6">
        <text>2-phenylacetate + ATP + CoA = phenylacetyl-CoA + AMP + diphosphate</text>
        <dbReference type="Rhea" id="RHEA:20956"/>
        <dbReference type="ChEBI" id="CHEBI:18401"/>
        <dbReference type="ChEBI" id="CHEBI:30616"/>
        <dbReference type="ChEBI" id="CHEBI:33019"/>
        <dbReference type="ChEBI" id="CHEBI:57287"/>
        <dbReference type="ChEBI" id="CHEBI:57390"/>
        <dbReference type="ChEBI" id="CHEBI:456215"/>
        <dbReference type="EC" id="6.2.1.30"/>
    </reaction>
    <physiologicalReaction direction="left-to-right" evidence="6">
        <dbReference type="Rhea" id="RHEA:20957"/>
    </physiologicalReaction>
</comment>
<comment type="subunit">
    <text evidence="1">Monomer.</text>
</comment>
<dbReference type="FunFam" id="3.40.50.12780:FF:000016">
    <property type="entry name" value="Phenylacetate-coenzyme A ligase"/>
    <property type="match status" value="1"/>
</dbReference>
<dbReference type="Gene3D" id="3.40.50.12780">
    <property type="entry name" value="N-terminal domain of ligase-like"/>
    <property type="match status" value="1"/>
</dbReference>
<comment type="pathway">
    <text evidence="7 12">Aromatic compound metabolism; phenylacetate degradation.</text>
</comment>
<comment type="similarity">
    <text evidence="8 12">Belongs to the phenylacetyl-CoA ligase family.</text>
</comment>
<dbReference type="UniPathway" id="UPA00930"/>
<evidence type="ECO:0000256" key="2">
    <source>
        <dbReference type="ARBA" id="ARBA00022450"/>
    </source>
</evidence>
<organism evidence="15 16">
    <name type="scientific">Candidatus Anoxymicrobium japonicum</name>
    <dbReference type="NCBI Taxonomy" id="2013648"/>
    <lineage>
        <taxon>Bacteria</taxon>
        <taxon>Bacillati</taxon>
        <taxon>Actinomycetota</taxon>
        <taxon>Candidatus Geothermincolia</taxon>
        <taxon>Candidatus Geothermincolales</taxon>
        <taxon>Candidatus Anoxymicrobiaceae</taxon>
        <taxon>Candidatus Anoxymicrobium</taxon>
    </lineage>
</organism>
<dbReference type="Pfam" id="PF00501">
    <property type="entry name" value="AMP-binding"/>
    <property type="match status" value="1"/>
</dbReference>
<dbReference type="InterPro" id="IPR042099">
    <property type="entry name" value="ANL_N_sf"/>
</dbReference>
<evidence type="ECO:0000256" key="9">
    <source>
        <dbReference type="ARBA" id="ARBA00066629"/>
    </source>
</evidence>
<dbReference type="SUPFAM" id="SSF56801">
    <property type="entry name" value="Acetyl-CoA synthetase-like"/>
    <property type="match status" value="1"/>
</dbReference>
<dbReference type="CDD" id="cd05913">
    <property type="entry name" value="PaaK"/>
    <property type="match status" value="1"/>
</dbReference>
<evidence type="ECO:0000256" key="7">
    <source>
        <dbReference type="ARBA" id="ARBA00060591"/>
    </source>
</evidence>
<evidence type="ECO:0000256" key="4">
    <source>
        <dbReference type="ARBA" id="ARBA00022598"/>
    </source>
</evidence>
<evidence type="ECO:0000259" key="13">
    <source>
        <dbReference type="Pfam" id="PF00501"/>
    </source>
</evidence>
<dbReference type="AlphaFoldDB" id="A0A2N3G638"/>
<dbReference type="InterPro" id="IPR011880">
    <property type="entry name" value="PA_CoA_ligase"/>
</dbReference>
<keyword evidence="3" id="KW-0597">Phosphoprotein</keyword>
<dbReference type="FunFam" id="3.30.300.30:FF:000019">
    <property type="entry name" value="Phenylacetate-coenzyme A ligase"/>
    <property type="match status" value="1"/>
</dbReference>
<reference evidence="15 16" key="1">
    <citation type="journal article" date="2017" name="ISME J.">
        <title>Potential for microbial H2 and metal transformations associated with novel bacteria and archaea in deep terrestrial subsurface sediments.</title>
        <authorList>
            <person name="Hernsdorf A.W."/>
            <person name="Amano Y."/>
            <person name="Miyakawa K."/>
            <person name="Ise K."/>
            <person name="Suzuki Y."/>
            <person name="Anantharaman K."/>
            <person name="Probst A."/>
            <person name="Burstein D."/>
            <person name="Thomas B.C."/>
            <person name="Banfield J.F."/>
        </authorList>
    </citation>
    <scope>NUCLEOTIDE SEQUENCE [LARGE SCALE GENOMIC DNA]</scope>
    <source>
        <strain evidence="15">HGW-Actinobacteria-3</strain>
    </source>
</reference>
<comment type="function">
    <text evidence="12">Catalyzes the activation of phenylacetic acid (PA) to phenylacetyl-CoA (PA-CoA).</text>
</comment>
<dbReference type="Gene3D" id="3.30.300.30">
    <property type="match status" value="1"/>
</dbReference>
<evidence type="ECO:0000256" key="5">
    <source>
        <dbReference type="ARBA" id="ARBA00022741"/>
    </source>
</evidence>
<name>A0A2N3G638_9ACTN</name>
<dbReference type="GO" id="GO:0010124">
    <property type="term" value="P:phenylacetate catabolic process"/>
    <property type="evidence" value="ECO:0007669"/>
    <property type="project" value="UniProtKB-UniRule"/>
</dbReference>
<dbReference type="PANTHER" id="PTHR43439">
    <property type="entry name" value="PHENYLACETATE-COENZYME A LIGASE"/>
    <property type="match status" value="1"/>
</dbReference>
<dbReference type="GO" id="GO:0000166">
    <property type="term" value="F:nucleotide binding"/>
    <property type="evidence" value="ECO:0007669"/>
    <property type="project" value="UniProtKB-KW"/>
</dbReference>
<evidence type="ECO:0000256" key="11">
    <source>
        <dbReference type="ARBA" id="ARBA00075111"/>
    </source>
</evidence>
<comment type="caution">
    <text evidence="15">The sequence shown here is derived from an EMBL/GenBank/DDBJ whole genome shotgun (WGS) entry which is preliminary data.</text>
</comment>
<feature type="domain" description="AMP-dependent ligase C-terminal" evidence="14">
    <location>
        <begin position="340"/>
        <end position="436"/>
    </location>
</feature>
<dbReference type="Pfam" id="PF14535">
    <property type="entry name" value="AMP-binding_C_2"/>
    <property type="match status" value="1"/>
</dbReference>
<dbReference type="PIRSF" id="PIRSF006444">
    <property type="entry name" value="PaaK"/>
    <property type="match status" value="1"/>
</dbReference>
<dbReference type="GO" id="GO:0047475">
    <property type="term" value="F:phenylacetate-CoA ligase activity"/>
    <property type="evidence" value="ECO:0007669"/>
    <property type="project" value="UniProtKB-EC"/>
</dbReference>
<evidence type="ECO:0000256" key="1">
    <source>
        <dbReference type="ARBA" id="ARBA00011245"/>
    </source>
</evidence>
<keyword evidence="5 12" id="KW-0547">Nucleotide-binding</keyword>
<feature type="domain" description="AMP-dependent synthetase/ligase" evidence="13">
    <location>
        <begin position="86"/>
        <end position="290"/>
    </location>
</feature>
<dbReference type="InterPro" id="IPR000873">
    <property type="entry name" value="AMP-dep_synth/lig_dom"/>
</dbReference>
<dbReference type="Proteomes" id="UP000233654">
    <property type="component" value="Unassembled WGS sequence"/>
</dbReference>
<sequence length="438" mass="49011">MFKVVNRVYNREIESMDRERLAELQLAKLKSTVKRCEEMVPFYHAKLQDRGVSWRDINSLDDIEKLPFTTKDDLRENYPFGMFAVPTRDIVRVHASSGTTGVPIVAGYTSRDIEVWSELVARALVACGVDSSDTVQVAYDYGLFTGGLGLHYGVEKIGGSVIPISGGNAKRQIRMMVDLGATVLCCTPSYALFMAETAQEMGVDFKNLKLKCGVFGAEPWSDHMREKIERLLNLSAFDIYGVAEVMGPGVSIECECKNGLHVFEDAFIAETIKPDTGEKLSAGEQGELVFTTINKEGMPLIRYRTCDITTLNEEPCQCGRTHVRMQRVRGRTDDMLIIGGVNVFPSQIETVLMQIEGISPHYQIVVEREAGLDTLEVWVELSPEMFSDRIGGLEEWQKVIEEEIQSYLGIGVKVMLMEPRSIARSEGKAVRVIDNREI</sequence>
<evidence type="ECO:0000313" key="16">
    <source>
        <dbReference type="Proteomes" id="UP000233654"/>
    </source>
</evidence>